<dbReference type="EMBL" id="BMFR01000006">
    <property type="protein sequence ID" value="GGG74606.1"/>
    <property type="molecule type" value="Genomic_DNA"/>
</dbReference>
<evidence type="ECO:0000313" key="1">
    <source>
        <dbReference type="EMBL" id="GGG74606.1"/>
    </source>
</evidence>
<reference evidence="1" key="2">
    <citation type="submission" date="2020-09" db="EMBL/GenBank/DDBJ databases">
        <authorList>
            <person name="Sun Q."/>
            <person name="Zhou Y."/>
        </authorList>
    </citation>
    <scope>NUCLEOTIDE SEQUENCE</scope>
    <source>
        <strain evidence="1">CGMCC 1.12754</strain>
    </source>
</reference>
<comment type="caution">
    <text evidence="1">The sequence shown here is derived from an EMBL/GenBank/DDBJ whole genome shotgun (WGS) entry which is preliminary data.</text>
</comment>
<dbReference type="RefSeq" id="WP_188455160.1">
    <property type="nucleotide sequence ID" value="NZ_BMFR01000006.1"/>
</dbReference>
<name>A0A917M296_9BACI</name>
<proteinExistence type="predicted"/>
<gene>
    <name evidence="1" type="ORF">GCM10011398_19120</name>
</gene>
<organism evidence="1 2">
    <name type="scientific">Virgibacillus oceani</name>
    <dbReference type="NCBI Taxonomy" id="1479511"/>
    <lineage>
        <taxon>Bacteria</taxon>
        <taxon>Bacillati</taxon>
        <taxon>Bacillota</taxon>
        <taxon>Bacilli</taxon>
        <taxon>Bacillales</taxon>
        <taxon>Bacillaceae</taxon>
        <taxon>Virgibacillus</taxon>
    </lineage>
</organism>
<sequence>MQMEEKIIGMLEQIMSKQDDHSEILNGHSEMLNEHSKILNEHSKILNEHSNILNEHSKILGEHTQKLDNHDSQLKDHGQVLSAILTGQEYLKAEIDGMKVSNANEFGAIKGRMDDFFANFEVLRDETWKNKTDIQRIKNVMGMN</sequence>
<accession>A0A917M296</accession>
<protein>
    <submittedName>
        <fullName evidence="1">Uncharacterized protein</fullName>
    </submittedName>
</protein>
<reference evidence="1" key="1">
    <citation type="journal article" date="2014" name="Int. J. Syst. Evol. Microbiol.">
        <title>Complete genome sequence of Corynebacterium casei LMG S-19264T (=DSM 44701T), isolated from a smear-ripened cheese.</title>
        <authorList>
            <consortium name="US DOE Joint Genome Institute (JGI-PGF)"/>
            <person name="Walter F."/>
            <person name="Albersmeier A."/>
            <person name="Kalinowski J."/>
            <person name="Ruckert C."/>
        </authorList>
    </citation>
    <scope>NUCLEOTIDE SEQUENCE</scope>
    <source>
        <strain evidence="1">CGMCC 1.12754</strain>
    </source>
</reference>
<dbReference type="AlphaFoldDB" id="A0A917M296"/>
<dbReference type="Gene3D" id="1.20.5.300">
    <property type="match status" value="1"/>
</dbReference>
<evidence type="ECO:0000313" key="2">
    <source>
        <dbReference type="Proteomes" id="UP000622860"/>
    </source>
</evidence>
<dbReference type="Proteomes" id="UP000622860">
    <property type="component" value="Unassembled WGS sequence"/>
</dbReference>
<keyword evidence="2" id="KW-1185">Reference proteome</keyword>